<comment type="subcellular location">
    <subcellularLocation>
        <location evidence="1">Secreted</location>
    </subcellularLocation>
</comment>
<dbReference type="PROSITE" id="PS00330">
    <property type="entry name" value="HEMOLYSIN_CALCIUM"/>
    <property type="match status" value="1"/>
</dbReference>
<name>A0A0M7AM49_9HYPH</name>
<dbReference type="Proteomes" id="UP000049983">
    <property type="component" value="Unassembled WGS sequence"/>
</dbReference>
<dbReference type="InterPro" id="IPR050557">
    <property type="entry name" value="RTX_toxin/Mannuronan_C5-epim"/>
</dbReference>
<dbReference type="SUPFAM" id="SSF51120">
    <property type="entry name" value="beta-Roll"/>
    <property type="match status" value="3"/>
</dbReference>
<dbReference type="RefSeq" id="WP_082442779.1">
    <property type="nucleotide sequence ID" value="NZ_CXWC01000011.1"/>
</dbReference>
<dbReference type="GO" id="GO:0005576">
    <property type="term" value="C:extracellular region"/>
    <property type="evidence" value="ECO:0007669"/>
    <property type="project" value="UniProtKB-SubCell"/>
</dbReference>
<dbReference type="InterPro" id="IPR001343">
    <property type="entry name" value="Hemolysn_Ca-bd"/>
</dbReference>
<reference evidence="4" key="1">
    <citation type="submission" date="2015-07" db="EMBL/GenBank/DDBJ databases">
        <authorList>
            <person name="Rodrigo-Torres Lidia"/>
            <person name="Arahal R.David."/>
        </authorList>
    </citation>
    <scope>NUCLEOTIDE SEQUENCE [LARGE SCALE GENOMIC DNA]</scope>
    <source>
        <strain evidence="4">CECT 5096</strain>
    </source>
</reference>
<dbReference type="PANTHER" id="PTHR38340:SF1">
    <property type="entry name" value="S-LAYER PROTEIN"/>
    <property type="match status" value="1"/>
</dbReference>
<evidence type="ECO:0000256" key="1">
    <source>
        <dbReference type="ARBA" id="ARBA00004613"/>
    </source>
</evidence>
<protein>
    <submittedName>
        <fullName evidence="3">Cyclolysin</fullName>
    </submittedName>
</protein>
<evidence type="ECO:0000313" key="3">
    <source>
        <dbReference type="EMBL" id="CTQ74674.1"/>
    </source>
</evidence>
<dbReference type="GeneID" id="97671450"/>
<accession>A0A0M7AM49</accession>
<keyword evidence="4" id="KW-1185">Reference proteome</keyword>
<dbReference type="PRINTS" id="PR00313">
    <property type="entry name" value="CABNDNGRPT"/>
</dbReference>
<dbReference type="InterPro" id="IPR018511">
    <property type="entry name" value="Hemolysin-typ_Ca-bd_CS"/>
</dbReference>
<dbReference type="Gene3D" id="2.150.10.10">
    <property type="entry name" value="Serralysin-like metalloprotease, C-terminal"/>
    <property type="match status" value="5"/>
</dbReference>
<evidence type="ECO:0000256" key="2">
    <source>
        <dbReference type="ARBA" id="ARBA00022525"/>
    </source>
</evidence>
<evidence type="ECO:0000313" key="4">
    <source>
        <dbReference type="Proteomes" id="UP000049983"/>
    </source>
</evidence>
<sequence length="597" mass="63549">MSFLYSFLNFFKPQFINGSHQSDYLFGGFASDFIFGNGGNDSIFGRFGNDFLDGGKGNDKIFGGFGNDTVFGGHGNDKIDGGFGNDILFGGKGNDKILGGFGKDTLFGGIGNDKLIGGFGNDTLNGGDGEDTLRGGKGNDRLVGNKGNDRMFGGSGDDLLLWNNGDGSDLMNGGSGYDRVQVNFNTDLVNDDLQNKDVAEFSVTPNGVQFARVELNDQNVNGLFRLDIRKTEVLETNFGGGDDTAQIVDTVLDEIKLDLDGGDGIDTLDLSRAAEGVEVDLAAGTLEGSRAVNFENVIGTEFDDRITGDDQDNVISGLGGVDTIHGGKGNDILVANKGNDFVFGEEGDDLLVWNNGDGSDLMDGGADYDRVQVNFNTDLVNDDLQNKDVAEFSVTPNGVQFARVELNDQNVNGLFQLDIRKTEVLETNFGGGDDTAQIVDTVLDEIKLDLDGGDGIDTLDLSRAAEGVEVDLAAGTLEGSKAVNFENVTGTDFDDTITGNDQDNVIRSGSGFDIMSGGEGSDTFLFTADDTGLKVITDFDFEEDRLLFVTDEDFNATDLVDQLTQIGDDVQLDVNGKLITFEGASVDDFGTDAFLFG</sequence>
<keyword evidence="2" id="KW-0964">Secreted</keyword>
<dbReference type="GO" id="GO:0005509">
    <property type="term" value="F:calcium ion binding"/>
    <property type="evidence" value="ECO:0007669"/>
    <property type="project" value="InterPro"/>
</dbReference>
<dbReference type="STRING" id="311410.LA5095_01004"/>
<dbReference type="AlphaFoldDB" id="A0A0M7AM49"/>
<dbReference type="InterPro" id="IPR011049">
    <property type="entry name" value="Serralysin-like_metalloprot_C"/>
</dbReference>
<gene>
    <name evidence="3" type="primary">cya_9</name>
    <name evidence="3" type="ORF">LA5096_04142</name>
</gene>
<dbReference type="OrthoDB" id="7727094at2"/>
<dbReference type="PANTHER" id="PTHR38340">
    <property type="entry name" value="S-LAYER PROTEIN"/>
    <property type="match status" value="1"/>
</dbReference>
<dbReference type="EMBL" id="CXWC01000011">
    <property type="protein sequence ID" value="CTQ74674.1"/>
    <property type="molecule type" value="Genomic_DNA"/>
</dbReference>
<organism evidence="3 4">
    <name type="scientific">Roseibium album</name>
    <dbReference type="NCBI Taxonomy" id="311410"/>
    <lineage>
        <taxon>Bacteria</taxon>
        <taxon>Pseudomonadati</taxon>
        <taxon>Pseudomonadota</taxon>
        <taxon>Alphaproteobacteria</taxon>
        <taxon>Hyphomicrobiales</taxon>
        <taxon>Stappiaceae</taxon>
        <taxon>Roseibium</taxon>
    </lineage>
</organism>
<dbReference type="Pfam" id="PF00353">
    <property type="entry name" value="HemolysinCabind"/>
    <property type="match status" value="7"/>
</dbReference>
<proteinExistence type="predicted"/>